<dbReference type="PANTHER" id="PTHR45138">
    <property type="entry name" value="REGULATORY COMPONENTS OF SENSORY TRANSDUCTION SYSTEM"/>
    <property type="match status" value="1"/>
</dbReference>
<evidence type="ECO:0000313" key="4">
    <source>
        <dbReference type="EMBL" id="TDK68524.1"/>
    </source>
</evidence>
<dbReference type="InterPro" id="IPR029787">
    <property type="entry name" value="Nucleotide_cyclase"/>
</dbReference>
<dbReference type="GO" id="GO:0005886">
    <property type="term" value="C:plasma membrane"/>
    <property type="evidence" value="ECO:0007669"/>
    <property type="project" value="TreeGrafter"/>
</dbReference>
<dbReference type="PANTHER" id="PTHR45138:SF9">
    <property type="entry name" value="DIGUANYLATE CYCLASE DGCM-RELATED"/>
    <property type="match status" value="1"/>
</dbReference>
<dbReference type="AlphaFoldDB" id="A0A4R5W7T0"/>
<dbReference type="InterPro" id="IPR003018">
    <property type="entry name" value="GAF"/>
</dbReference>
<evidence type="ECO:0000259" key="3">
    <source>
        <dbReference type="PROSITE" id="PS50887"/>
    </source>
</evidence>
<dbReference type="Pfam" id="PF01590">
    <property type="entry name" value="GAF"/>
    <property type="match status" value="1"/>
</dbReference>
<dbReference type="Gene3D" id="3.30.70.270">
    <property type="match status" value="1"/>
</dbReference>
<comment type="catalytic activity">
    <reaction evidence="2">
        <text>2 GTP = 3',3'-c-di-GMP + 2 diphosphate</text>
        <dbReference type="Rhea" id="RHEA:24898"/>
        <dbReference type="ChEBI" id="CHEBI:33019"/>
        <dbReference type="ChEBI" id="CHEBI:37565"/>
        <dbReference type="ChEBI" id="CHEBI:58805"/>
        <dbReference type="EC" id="2.7.7.65"/>
    </reaction>
</comment>
<gene>
    <name evidence="4" type="ORF">E2I14_03005</name>
</gene>
<proteinExistence type="predicted"/>
<accession>A0A4R5W7T0</accession>
<dbReference type="GO" id="GO:1902201">
    <property type="term" value="P:negative regulation of bacterial-type flagellum-dependent cell motility"/>
    <property type="evidence" value="ECO:0007669"/>
    <property type="project" value="TreeGrafter"/>
</dbReference>
<dbReference type="SUPFAM" id="SSF55073">
    <property type="entry name" value="Nucleotide cyclase"/>
    <property type="match status" value="1"/>
</dbReference>
<dbReference type="EMBL" id="SMYL01000001">
    <property type="protein sequence ID" value="TDK68524.1"/>
    <property type="molecule type" value="Genomic_DNA"/>
</dbReference>
<reference evidence="4 5" key="1">
    <citation type="submission" date="2019-03" db="EMBL/GenBank/DDBJ databases">
        <title>Sapientia aquatica gen. nov., sp. nov., isolated from a crater lake.</title>
        <authorList>
            <person name="Felfoldi T."/>
            <person name="Szabo A."/>
            <person name="Toth E."/>
            <person name="Schumann P."/>
            <person name="Keki Z."/>
            <person name="Marialigeti K."/>
            <person name="Mathe I."/>
        </authorList>
    </citation>
    <scope>NUCLEOTIDE SEQUENCE [LARGE SCALE GENOMIC DNA]</scope>
    <source>
        <strain evidence="4 5">SA-152</strain>
    </source>
</reference>
<dbReference type="InterPro" id="IPR000160">
    <property type="entry name" value="GGDEF_dom"/>
</dbReference>
<dbReference type="SMART" id="SM00267">
    <property type="entry name" value="GGDEF"/>
    <property type="match status" value="1"/>
</dbReference>
<evidence type="ECO:0000256" key="2">
    <source>
        <dbReference type="ARBA" id="ARBA00034247"/>
    </source>
</evidence>
<feature type="domain" description="GGDEF" evidence="3">
    <location>
        <begin position="205"/>
        <end position="338"/>
    </location>
</feature>
<dbReference type="RefSeq" id="WP_133325261.1">
    <property type="nucleotide sequence ID" value="NZ_SMYL01000001.1"/>
</dbReference>
<name>A0A4R5W7T0_9BURK</name>
<comment type="caution">
    <text evidence="4">The sequence shown here is derived from an EMBL/GenBank/DDBJ whole genome shotgun (WGS) entry which is preliminary data.</text>
</comment>
<dbReference type="GO" id="GO:0043709">
    <property type="term" value="P:cell adhesion involved in single-species biofilm formation"/>
    <property type="evidence" value="ECO:0007669"/>
    <property type="project" value="TreeGrafter"/>
</dbReference>
<dbReference type="PROSITE" id="PS50887">
    <property type="entry name" value="GGDEF"/>
    <property type="match status" value="1"/>
</dbReference>
<dbReference type="OrthoDB" id="5571399at2"/>
<dbReference type="NCBIfam" id="TIGR00254">
    <property type="entry name" value="GGDEF"/>
    <property type="match status" value="1"/>
</dbReference>
<dbReference type="Proteomes" id="UP000294829">
    <property type="component" value="Unassembled WGS sequence"/>
</dbReference>
<dbReference type="CDD" id="cd01949">
    <property type="entry name" value="GGDEF"/>
    <property type="match status" value="1"/>
</dbReference>
<dbReference type="Pfam" id="PF00990">
    <property type="entry name" value="GGDEF"/>
    <property type="match status" value="1"/>
</dbReference>
<dbReference type="SUPFAM" id="SSF55781">
    <property type="entry name" value="GAF domain-like"/>
    <property type="match status" value="1"/>
</dbReference>
<keyword evidence="5" id="KW-1185">Reference proteome</keyword>
<evidence type="ECO:0000313" key="5">
    <source>
        <dbReference type="Proteomes" id="UP000294829"/>
    </source>
</evidence>
<sequence>MKPTGGTSSVSPVPNSGVSGFSITPQEERILRIERIAIRLFGVANCIVSFGQVSARFGKGERSMAALEAAFCDSIPFPNDPVIVNDARNDPRTVANPWVIGPPYIRFYAVQPIFDNKKVVGAIYLIDYVARQYQEEDTFLLNDLAGLVEQELMFDSLQAANDDMTRQNRSLRRESMIDPVFGTWNRSAILRSLEIEVDRCKKAGKPLSLAMISVDNYNDLKNDFGLHSSESILIKMVSRMRSCIRPFDALGRYGVEEFLVVLPGASHVVIQAITERIRSTVMAHPETLNDKSVAVTVSAGTVSTDVVFTDPDGLLNRVHQALHAAQKMGKNCVVHSAPDTP</sequence>
<protein>
    <recommendedName>
        <fullName evidence="1">diguanylate cyclase</fullName>
        <ecNumber evidence="1">2.7.7.65</ecNumber>
    </recommendedName>
</protein>
<dbReference type="Gene3D" id="3.30.450.40">
    <property type="match status" value="1"/>
</dbReference>
<organism evidence="4 5">
    <name type="scientific">Sapientia aquatica</name>
    <dbReference type="NCBI Taxonomy" id="1549640"/>
    <lineage>
        <taxon>Bacteria</taxon>
        <taxon>Pseudomonadati</taxon>
        <taxon>Pseudomonadota</taxon>
        <taxon>Betaproteobacteria</taxon>
        <taxon>Burkholderiales</taxon>
        <taxon>Oxalobacteraceae</taxon>
        <taxon>Sapientia</taxon>
    </lineage>
</organism>
<dbReference type="EC" id="2.7.7.65" evidence="1"/>
<dbReference type="InterPro" id="IPR050469">
    <property type="entry name" value="Diguanylate_Cyclase"/>
</dbReference>
<dbReference type="InterPro" id="IPR043128">
    <property type="entry name" value="Rev_trsase/Diguanyl_cyclase"/>
</dbReference>
<dbReference type="GO" id="GO:0052621">
    <property type="term" value="F:diguanylate cyclase activity"/>
    <property type="evidence" value="ECO:0007669"/>
    <property type="project" value="UniProtKB-EC"/>
</dbReference>
<evidence type="ECO:0000256" key="1">
    <source>
        <dbReference type="ARBA" id="ARBA00012528"/>
    </source>
</evidence>
<dbReference type="InterPro" id="IPR029016">
    <property type="entry name" value="GAF-like_dom_sf"/>
</dbReference>